<name>A0ABM3GYQ0_9MYRT</name>
<feature type="compositionally biased region" description="Low complexity" evidence="2">
    <location>
        <begin position="40"/>
        <end position="67"/>
    </location>
</feature>
<reference evidence="3" key="1">
    <citation type="submission" date="2025-05" db="UniProtKB">
        <authorList>
            <consortium name="RefSeq"/>
        </authorList>
    </citation>
    <scope>NUCLEOTIDE SEQUENCE [LARGE SCALE GENOMIC DNA]</scope>
</reference>
<keyword evidence="1" id="KW-0175">Coiled coil</keyword>
<gene>
    <name evidence="4" type="primary">LOC115735765</name>
</gene>
<dbReference type="Proteomes" id="UP000827889">
    <property type="component" value="Chromosome 2"/>
</dbReference>
<evidence type="ECO:0000256" key="1">
    <source>
        <dbReference type="SAM" id="Coils"/>
    </source>
</evidence>
<feature type="compositionally biased region" description="Polar residues" evidence="2">
    <location>
        <begin position="8"/>
        <end position="17"/>
    </location>
</feature>
<feature type="coiled-coil region" evidence="1">
    <location>
        <begin position="205"/>
        <end position="239"/>
    </location>
</feature>
<proteinExistence type="predicted"/>
<dbReference type="GeneID" id="115735765"/>
<accession>A0ABM3GYQ0</accession>
<evidence type="ECO:0000256" key="2">
    <source>
        <dbReference type="SAM" id="MobiDB-lite"/>
    </source>
</evidence>
<keyword evidence="3" id="KW-1185">Reference proteome</keyword>
<organism evidence="3 4">
    <name type="scientific">Rhodamnia argentea</name>
    <dbReference type="NCBI Taxonomy" id="178133"/>
    <lineage>
        <taxon>Eukaryota</taxon>
        <taxon>Viridiplantae</taxon>
        <taxon>Streptophyta</taxon>
        <taxon>Embryophyta</taxon>
        <taxon>Tracheophyta</taxon>
        <taxon>Spermatophyta</taxon>
        <taxon>Magnoliopsida</taxon>
        <taxon>eudicotyledons</taxon>
        <taxon>Gunneridae</taxon>
        <taxon>Pentapetalae</taxon>
        <taxon>rosids</taxon>
        <taxon>malvids</taxon>
        <taxon>Myrtales</taxon>
        <taxon>Myrtaceae</taxon>
        <taxon>Myrtoideae</taxon>
        <taxon>Myrteae</taxon>
        <taxon>Australasian group</taxon>
        <taxon>Rhodamnia</taxon>
    </lineage>
</organism>
<reference evidence="4" key="2">
    <citation type="submission" date="2025-08" db="UniProtKB">
        <authorList>
            <consortium name="RefSeq"/>
        </authorList>
    </citation>
    <scope>IDENTIFICATION</scope>
    <source>
        <tissue evidence="4">Leaf</tissue>
    </source>
</reference>
<sequence length="294" mass="31800">MSVGLATGNHTFPTTARITELQEQSEDQQEDQTPARQAVPVSHSLPPLSLPLASEAQPSSSPVSRPSQGTSNQTQAAADHAPELSFPFAPSSSRPFWTESLADSLAQSSICGGACLPKAKNLMEEKGLGGHDQLYDSAVGHLLSGIDGMAELKRRYDLHAGEQASRLREAATPREQVEELDAKVSMANALERCLREMRSISEDRHAGTKRELALMQEKLEEANRRIEYLENERAEEKACGASVEGEAMMIAPRPSPADPRSHTTAPSFVPSPSPRLTYVEGCKESALFPELTGV</sequence>
<dbReference type="RefSeq" id="XP_048129488.1">
    <property type="nucleotide sequence ID" value="XM_048273531.1"/>
</dbReference>
<feature type="region of interest" description="Disordered" evidence="2">
    <location>
        <begin position="1"/>
        <end position="89"/>
    </location>
</feature>
<protein>
    <submittedName>
        <fullName evidence="4">Uncharacterized protein LOC115735765</fullName>
    </submittedName>
</protein>
<evidence type="ECO:0000313" key="4">
    <source>
        <dbReference type="RefSeq" id="XP_048129488.1"/>
    </source>
</evidence>
<evidence type="ECO:0000313" key="3">
    <source>
        <dbReference type="Proteomes" id="UP000827889"/>
    </source>
</evidence>